<dbReference type="GO" id="GO:0003937">
    <property type="term" value="F:IMP cyclohydrolase activity"/>
    <property type="evidence" value="ECO:0007669"/>
    <property type="project" value="UniProtKB-EC"/>
</dbReference>
<evidence type="ECO:0000256" key="2">
    <source>
        <dbReference type="ARBA" id="ARBA00004954"/>
    </source>
</evidence>
<dbReference type="InterPro" id="IPR016193">
    <property type="entry name" value="Cytidine_deaminase-like"/>
</dbReference>
<dbReference type="EMBL" id="JANPWE010000002">
    <property type="protein sequence ID" value="MCR6544734.1"/>
    <property type="molecule type" value="Genomic_DNA"/>
</dbReference>
<dbReference type="InterPro" id="IPR002695">
    <property type="entry name" value="PurH-like"/>
</dbReference>
<dbReference type="InterPro" id="IPR011607">
    <property type="entry name" value="MGS-like_dom"/>
</dbReference>
<keyword evidence="4 8" id="KW-0808">Transferase</keyword>
<dbReference type="PANTHER" id="PTHR11692:SF0">
    <property type="entry name" value="BIFUNCTIONAL PURINE BIOSYNTHESIS PROTEIN ATIC"/>
    <property type="match status" value="1"/>
</dbReference>
<keyword evidence="6 8" id="KW-0378">Hydrolase</keyword>
<reference evidence="10 11" key="1">
    <citation type="submission" date="2022-08" db="EMBL/GenBank/DDBJ databases">
        <title>Proteogenomics of the novel Dehalobacterium formicoaceticum strain EZ94 highlights a key role of methyltransferases during anaerobic dichloromethane degradation.</title>
        <authorList>
            <person name="Wasmund K."/>
        </authorList>
    </citation>
    <scope>NUCLEOTIDE SEQUENCE [LARGE SCALE GENOMIC DNA]</scope>
    <source>
        <strain evidence="10 11">EZ94</strain>
    </source>
</reference>
<dbReference type="InterPro" id="IPR024051">
    <property type="entry name" value="AICAR_Tfase_dup_dom_sf"/>
</dbReference>
<comment type="catalytic activity">
    <reaction evidence="8">
        <text>(6R)-10-formyltetrahydrofolate + 5-amino-1-(5-phospho-beta-D-ribosyl)imidazole-4-carboxamide = 5-formamido-1-(5-phospho-D-ribosyl)imidazole-4-carboxamide + (6S)-5,6,7,8-tetrahydrofolate</text>
        <dbReference type="Rhea" id="RHEA:22192"/>
        <dbReference type="ChEBI" id="CHEBI:57453"/>
        <dbReference type="ChEBI" id="CHEBI:58467"/>
        <dbReference type="ChEBI" id="CHEBI:58475"/>
        <dbReference type="ChEBI" id="CHEBI:195366"/>
        <dbReference type="EC" id="2.1.2.3"/>
    </reaction>
</comment>
<protein>
    <recommendedName>
        <fullName evidence="8">Bifunctional purine biosynthesis protein PurH</fullName>
    </recommendedName>
    <domain>
        <recommendedName>
            <fullName evidence="8">Phosphoribosylaminoimidazolecarboxamide formyltransferase</fullName>
            <ecNumber evidence="8">2.1.2.3</ecNumber>
        </recommendedName>
        <alternativeName>
            <fullName evidence="8">AICAR transformylase</fullName>
        </alternativeName>
    </domain>
    <domain>
        <recommendedName>
            <fullName evidence="8">IMP cyclohydrolase</fullName>
            <ecNumber evidence="8">3.5.4.10</ecNumber>
        </recommendedName>
        <alternativeName>
            <fullName evidence="8">ATIC</fullName>
        </alternativeName>
        <alternativeName>
            <fullName evidence="8">IMP synthase</fullName>
        </alternativeName>
        <alternativeName>
            <fullName evidence="8">Inosinicase</fullName>
        </alternativeName>
    </domain>
</protein>
<evidence type="ECO:0000256" key="4">
    <source>
        <dbReference type="ARBA" id="ARBA00022679"/>
    </source>
</evidence>
<name>A0ABT1Y494_9FIRM</name>
<organism evidence="10 11">
    <name type="scientific">Dehalobacterium formicoaceticum</name>
    <dbReference type="NCBI Taxonomy" id="51515"/>
    <lineage>
        <taxon>Bacteria</taxon>
        <taxon>Bacillati</taxon>
        <taxon>Bacillota</taxon>
        <taxon>Clostridia</taxon>
        <taxon>Eubacteriales</taxon>
        <taxon>Peptococcaceae</taxon>
        <taxon>Dehalobacterium</taxon>
    </lineage>
</organism>
<evidence type="ECO:0000313" key="10">
    <source>
        <dbReference type="EMBL" id="MCR6544734.1"/>
    </source>
</evidence>
<dbReference type="InterPro" id="IPR036914">
    <property type="entry name" value="MGS-like_dom_sf"/>
</dbReference>
<dbReference type="CDD" id="cd01421">
    <property type="entry name" value="IMPCH"/>
    <property type="match status" value="1"/>
</dbReference>
<dbReference type="NCBIfam" id="NF002049">
    <property type="entry name" value="PRK00881.1"/>
    <property type="match status" value="1"/>
</dbReference>
<dbReference type="Pfam" id="PF01808">
    <property type="entry name" value="AICARFT_IMPCHas"/>
    <property type="match status" value="1"/>
</dbReference>
<dbReference type="PIRSF" id="PIRSF000414">
    <property type="entry name" value="AICARFT_IMPCHas"/>
    <property type="match status" value="1"/>
</dbReference>
<gene>
    <name evidence="8 10" type="primary">purH</name>
    <name evidence="10" type="ORF">NVS47_04250</name>
</gene>
<dbReference type="SMART" id="SM00798">
    <property type="entry name" value="AICARFT_IMPCHas"/>
    <property type="match status" value="1"/>
</dbReference>
<evidence type="ECO:0000313" key="11">
    <source>
        <dbReference type="Proteomes" id="UP001524944"/>
    </source>
</evidence>
<keyword evidence="11" id="KW-1185">Reference proteome</keyword>
<comment type="caution">
    <text evidence="10">The sequence shown here is derived from an EMBL/GenBank/DDBJ whole genome shotgun (WGS) entry which is preliminary data.</text>
</comment>
<dbReference type="Pfam" id="PF02142">
    <property type="entry name" value="MGS"/>
    <property type="match status" value="1"/>
</dbReference>
<proteinExistence type="inferred from homology"/>
<comment type="catalytic activity">
    <reaction evidence="8">
        <text>IMP + H2O = 5-formamido-1-(5-phospho-D-ribosyl)imidazole-4-carboxamide</text>
        <dbReference type="Rhea" id="RHEA:18445"/>
        <dbReference type="ChEBI" id="CHEBI:15377"/>
        <dbReference type="ChEBI" id="CHEBI:58053"/>
        <dbReference type="ChEBI" id="CHEBI:58467"/>
        <dbReference type="EC" id="3.5.4.10"/>
    </reaction>
</comment>
<dbReference type="Gene3D" id="3.40.140.20">
    <property type="match status" value="2"/>
</dbReference>
<evidence type="ECO:0000256" key="8">
    <source>
        <dbReference type="HAMAP-Rule" id="MF_00139"/>
    </source>
</evidence>
<dbReference type="EC" id="2.1.2.3" evidence="8"/>
<sequence>MCFKVKKRAMISVSDKTGVVELARELVQLGYEIVSTGGTFKTITQEGVAATYVTDITGFPEILEGRVKTLHPHVHAGILAKRTPEHLAQLAELDIVPIDLVVVNLYPFKETIARENVTLAEAIENIDIGGPAMVRAAAKNYQGVAVVVNPKRYREILEQLKSTGTIKEETRFSLAQEAFAHTADYDTHIAAYLAQVKDEQGSFPDHLCLRGEKIQELRYGENPHQKAAFYREIGAHGAGIGTARQIHGKELSFNNIVDLNAALELVKEFPEAAAVIIKHTNPCGTALGESLAMAYERAFQADPVSAFGGIVGLNREVDLETAQKMTETFLEAVIAPSFTKEALAVLTNKANIRLLETGVFTSEDVSRFDVKKVHGGILLQDIDGGKLSAADLKVVTKRKPTDEELTELLFSWRVVKHVKSNGIVVSKNHQTLGVGAGQMNRVGAAQIALTQGGQECRGAVLASDAFFPFRDTVDQAGQAGITAIIQPGGSLKDEESILAADEHNIAMVFTGIRHFKH</sequence>
<dbReference type="Gene3D" id="3.40.50.1380">
    <property type="entry name" value="Methylglyoxal synthase-like domain"/>
    <property type="match status" value="1"/>
</dbReference>
<dbReference type="SMART" id="SM00851">
    <property type="entry name" value="MGS"/>
    <property type="match status" value="1"/>
</dbReference>
<keyword evidence="5 8" id="KW-0658">Purine biosynthesis</keyword>
<dbReference type="HAMAP" id="MF_00139">
    <property type="entry name" value="PurH"/>
    <property type="match status" value="1"/>
</dbReference>
<comment type="similarity">
    <text evidence="3 8">Belongs to the PurH family.</text>
</comment>
<evidence type="ECO:0000256" key="5">
    <source>
        <dbReference type="ARBA" id="ARBA00022755"/>
    </source>
</evidence>
<dbReference type="PROSITE" id="PS51855">
    <property type="entry name" value="MGS"/>
    <property type="match status" value="1"/>
</dbReference>
<feature type="domain" description="MGS-like" evidence="9">
    <location>
        <begin position="1"/>
        <end position="148"/>
    </location>
</feature>
<comment type="pathway">
    <text evidence="1 8">Purine metabolism; IMP biosynthesis via de novo pathway; IMP from 5-formamido-1-(5-phospho-D-ribosyl)imidazole-4-carboxamide: step 1/1.</text>
</comment>
<dbReference type="NCBIfam" id="TIGR00355">
    <property type="entry name" value="purH"/>
    <property type="match status" value="1"/>
</dbReference>
<dbReference type="GO" id="GO:0004643">
    <property type="term" value="F:phosphoribosylaminoimidazolecarboxamide formyltransferase activity"/>
    <property type="evidence" value="ECO:0007669"/>
    <property type="project" value="UniProtKB-EC"/>
</dbReference>
<evidence type="ECO:0000256" key="6">
    <source>
        <dbReference type="ARBA" id="ARBA00022801"/>
    </source>
</evidence>
<comment type="pathway">
    <text evidence="2 8">Purine metabolism; IMP biosynthesis via de novo pathway; 5-formamido-1-(5-phospho-D-ribosyl)imidazole-4-carboxamide from 5-amino-1-(5-phospho-D-ribosyl)imidazole-4-carboxamide (10-formyl THF route): step 1/1.</text>
</comment>
<dbReference type="PANTHER" id="PTHR11692">
    <property type="entry name" value="BIFUNCTIONAL PURINE BIOSYNTHESIS PROTEIN PURH"/>
    <property type="match status" value="1"/>
</dbReference>
<accession>A0ABT1Y494</accession>
<evidence type="ECO:0000256" key="7">
    <source>
        <dbReference type="ARBA" id="ARBA00023268"/>
    </source>
</evidence>
<evidence type="ECO:0000259" key="9">
    <source>
        <dbReference type="PROSITE" id="PS51855"/>
    </source>
</evidence>
<dbReference type="Proteomes" id="UP001524944">
    <property type="component" value="Unassembled WGS sequence"/>
</dbReference>
<evidence type="ECO:0000256" key="3">
    <source>
        <dbReference type="ARBA" id="ARBA00007667"/>
    </source>
</evidence>
<evidence type="ECO:0000256" key="1">
    <source>
        <dbReference type="ARBA" id="ARBA00004844"/>
    </source>
</evidence>
<keyword evidence="7 8" id="KW-0511">Multifunctional enzyme</keyword>
<dbReference type="SUPFAM" id="SSF53927">
    <property type="entry name" value="Cytidine deaminase-like"/>
    <property type="match status" value="1"/>
</dbReference>
<dbReference type="SUPFAM" id="SSF52335">
    <property type="entry name" value="Methylglyoxal synthase-like"/>
    <property type="match status" value="1"/>
</dbReference>
<dbReference type="EC" id="3.5.4.10" evidence="8"/>
<comment type="domain">
    <text evidence="8">The IMP cyclohydrolase activity resides in the N-terminal region.</text>
</comment>